<dbReference type="InterPro" id="IPR017938">
    <property type="entry name" value="Riboflavin_synthase-like_b-brl"/>
</dbReference>
<feature type="domain" description="FAD-binding FR-type" evidence="4">
    <location>
        <begin position="14"/>
        <end position="117"/>
    </location>
</feature>
<comment type="caution">
    <text evidence="5">The sequence shown here is derived from an EMBL/GenBank/DDBJ whole genome shotgun (WGS) entry which is preliminary data.</text>
</comment>
<evidence type="ECO:0000313" key="6">
    <source>
        <dbReference type="Proteomes" id="UP000230750"/>
    </source>
</evidence>
<dbReference type="InterPro" id="IPR052128">
    <property type="entry name" value="Oxidoreductase_NAD-binding"/>
</dbReference>
<proteinExistence type="predicted"/>
<dbReference type="AlphaFoldDB" id="A0A2G8L8W7"/>
<organism evidence="5 6">
    <name type="scientific">Stichopus japonicus</name>
    <name type="common">Sea cucumber</name>
    <dbReference type="NCBI Taxonomy" id="307972"/>
    <lineage>
        <taxon>Eukaryota</taxon>
        <taxon>Metazoa</taxon>
        <taxon>Echinodermata</taxon>
        <taxon>Eleutherozoa</taxon>
        <taxon>Echinozoa</taxon>
        <taxon>Holothuroidea</taxon>
        <taxon>Aspidochirotacea</taxon>
        <taxon>Aspidochirotida</taxon>
        <taxon>Stichopodidae</taxon>
        <taxon>Apostichopus</taxon>
    </lineage>
</organism>
<keyword evidence="6" id="KW-1185">Reference proteome</keyword>
<reference evidence="5 6" key="1">
    <citation type="journal article" date="2017" name="PLoS Biol.">
        <title>The sea cucumber genome provides insights into morphological evolution and visceral regeneration.</title>
        <authorList>
            <person name="Zhang X."/>
            <person name="Sun L."/>
            <person name="Yuan J."/>
            <person name="Sun Y."/>
            <person name="Gao Y."/>
            <person name="Zhang L."/>
            <person name="Li S."/>
            <person name="Dai H."/>
            <person name="Hamel J.F."/>
            <person name="Liu C."/>
            <person name="Yu Y."/>
            <person name="Liu S."/>
            <person name="Lin W."/>
            <person name="Guo K."/>
            <person name="Jin S."/>
            <person name="Xu P."/>
            <person name="Storey K.B."/>
            <person name="Huan P."/>
            <person name="Zhang T."/>
            <person name="Zhou Y."/>
            <person name="Zhang J."/>
            <person name="Lin C."/>
            <person name="Li X."/>
            <person name="Xing L."/>
            <person name="Huo D."/>
            <person name="Sun M."/>
            <person name="Wang L."/>
            <person name="Mercier A."/>
            <person name="Li F."/>
            <person name="Yang H."/>
            <person name="Xiang J."/>
        </authorList>
    </citation>
    <scope>NUCLEOTIDE SEQUENCE [LARGE SCALE GENOMIC DNA]</scope>
    <source>
        <strain evidence="5">Shaxun</strain>
        <tissue evidence="5">Muscle</tissue>
    </source>
</reference>
<dbReference type="PANTHER" id="PTHR46505">
    <property type="entry name" value="OXIDOREDUCTASE NAD-BINDING DOMAIN-CONTAINING PROTEIN 1"/>
    <property type="match status" value="1"/>
</dbReference>
<dbReference type="Proteomes" id="UP000230750">
    <property type="component" value="Unassembled WGS sequence"/>
</dbReference>
<evidence type="ECO:0000256" key="1">
    <source>
        <dbReference type="ARBA" id="ARBA00023002"/>
    </source>
</evidence>
<dbReference type="GO" id="GO:0005739">
    <property type="term" value="C:mitochondrion"/>
    <property type="evidence" value="ECO:0007669"/>
    <property type="project" value="TreeGrafter"/>
</dbReference>
<evidence type="ECO:0000259" key="4">
    <source>
        <dbReference type="PROSITE" id="PS51384"/>
    </source>
</evidence>
<evidence type="ECO:0000256" key="3">
    <source>
        <dbReference type="ARBA" id="ARBA00040516"/>
    </source>
</evidence>
<dbReference type="InterPro" id="IPR039261">
    <property type="entry name" value="FNR_nucleotide-bd"/>
</dbReference>
<dbReference type="Pfam" id="PF00175">
    <property type="entry name" value="NAD_binding_1"/>
    <property type="match status" value="1"/>
</dbReference>
<dbReference type="InterPro" id="IPR017927">
    <property type="entry name" value="FAD-bd_FR_type"/>
</dbReference>
<sequence length="272" mass="30394">MSSHVERTAENFRQKFSEAEVISISDASESVKLLTLKVTANDFTFKAGQWVDFVVPGVERVGGFSMYTSPDQLTENGTLGLAVKKSEHQPAMWVHTKCSVGSKVSLRVGGDQLLYDPQPDSPSWNLLLIAGGIGINPIFSVLNRVCGFHRQCKNVNGVYKPGVTELLYSASVPNELIFRESISEMVKQHPNEISSKYFITRGKDGSIQELKKTENVIERRISEDDLRSSITRLNNNSLLCMVCGPPPMIDSFEEILQKQGIPKDNILTEKWW</sequence>
<dbReference type="OrthoDB" id="436496at2759"/>
<dbReference type="PROSITE" id="PS51384">
    <property type="entry name" value="FAD_FR"/>
    <property type="match status" value="1"/>
</dbReference>
<keyword evidence="1" id="KW-0560">Oxidoreductase</keyword>
<dbReference type="SUPFAM" id="SSF63380">
    <property type="entry name" value="Riboflavin synthase domain-like"/>
    <property type="match status" value="1"/>
</dbReference>
<protein>
    <recommendedName>
        <fullName evidence="3">Oxidoreductase NAD-binding domain-containing protein 1</fullName>
    </recommendedName>
</protein>
<gene>
    <name evidence="5" type="ORF">BSL78_06418</name>
</gene>
<dbReference type="Gene3D" id="3.40.50.80">
    <property type="entry name" value="Nucleotide-binding domain of ferredoxin-NADP reductase (FNR) module"/>
    <property type="match status" value="1"/>
</dbReference>
<dbReference type="PRINTS" id="PR00406">
    <property type="entry name" value="CYTB5RDTASE"/>
</dbReference>
<dbReference type="SUPFAM" id="SSF52343">
    <property type="entry name" value="Ferredoxin reductase-like, C-terminal NADP-linked domain"/>
    <property type="match status" value="1"/>
</dbReference>
<name>A0A2G8L8W7_STIJA</name>
<dbReference type="STRING" id="307972.A0A2G8L8W7"/>
<dbReference type="EMBL" id="MRZV01000167">
    <property type="protein sequence ID" value="PIK56696.1"/>
    <property type="molecule type" value="Genomic_DNA"/>
</dbReference>
<dbReference type="Gene3D" id="2.40.30.10">
    <property type="entry name" value="Translation factors"/>
    <property type="match status" value="1"/>
</dbReference>
<evidence type="ECO:0000313" key="5">
    <source>
        <dbReference type="EMBL" id="PIK56696.1"/>
    </source>
</evidence>
<accession>A0A2G8L8W7</accession>
<dbReference type="CDD" id="cd00322">
    <property type="entry name" value="FNR_like"/>
    <property type="match status" value="1"/>
</dbReference>
<evidence type="ECO:0000256" key="2">
    <source>
        <dbReference type="ARBA" id="ARBA00023027"/>
    </source>
</evidence>
<dbReference type="GO" id="GO:0016491">
    <property type="term" value="F:oxidoreductase activity"/>
    <property type="evidence" value="ECO:0007669"/>
    <property type="project" value="UniProtKB-KW"/>
</dbReference>
<dbReference type="PANTHER" id="PTHR46505:SF1">
    <property type="entry name" value="OXIDOREDUCTASE NAD-BINDING DOMAIN-CONTAINING PROTEIN 1"/>
    <property type="match status" value="1"/>
</dbReference>
<keyword evidence="2" id="KW-0520">NAD</keyword>
<dbReference type="InterPro" id="IPR001433">
    <property type="entry name" value="OxRdtase_FAD/NAD-bd"/>
</dbReference>